<dbReference type="RefSeq" id="WP_090498801.1">
    <property type="nucleotide sequence ID" value="NZ_FNCH01000005.1"/>
</dbReference>
<dbReference type="STRING" id="405671.SAMN05421827_105133"/>
<dbReference type="AlphaFoldDB" id="A0A1G7TB29"/>
<accession>A0A1G7TB29</accession>
<keyword evidence="2" id="KW-1185">Reference proteome</keyword>
<sequence length="137" mass="15583">MDFITKQDFLTHMYEGSIDAISDNDDEILNDAIATAMAEASGYLSRFNTDIIFISEDKIKYANLRTYIKDMSKWHFINICNVNVDFEIAEKRYKAAIAELGKIQSGRTVPKGWPLAEEDFSGGVFSVTSRTKRGNYF</sequence>
<dbReference type="OrthoDB" id="881590at2"/>
<reference evidence="2" key="1">
    <citation type="submission" date="2016-10" db="EMBL/GenBank/DDBJ databases">
        <authorList>
            <person name="Varghese N."/>
            <person name="Submissions S."/>
        </authorList>
    </citation>
    <scope>NUCLEOTIDE SEQUENCE [LARGE SCALE GENOMIC DNA]</scope>
    <source>
        <strain evidence="2">DSM 17933</strain>
    </source>
</reference>
<dbReference type="Proteomes" id="UP000199643">
    <property type="component" value="Unassembled WGS sequence"/>
</dbReference>
<evidence type="ECO:0000313" key="2">
    <source>
        <dbReference type="Proteomes" id="UP000199643"/>
    </source>
</evidence>
<dbReference type="EMBL" id="FNCH01000005">
    <property type="protein sequence ID" value="SDG32254.1"/>
    <property type="molecule type" value="Genomic_DNA"/>
</dbReference>
<proteinExistence type="predicted"/>
<organism evidence="1 2">
    <name type="scientific">Pedobacter terrae</name>
    <dbReference type="NCBI Taxonomy" id="405671"/>
    <lineage>
        <taxon>Bacteria</taxon>
        <taxon>Pseudomonadati</taxon>
        <taxon>Bacteroidota</taxon>
        <taxon>Sphingobacteriia</taxon>
        <taxon>Sphingobacteriales</taxon>
        <taxon>Sphingobacteriaceae</taxon>
        <taxon>Pedobacter</taxon>
    </lineage>
</organism>
<name>A0A1G7TB29_9SPHI</name>
<protein>
    <recommendedName>
        <fullName evidence="3">DUF1320 domain-containing protein</fullName>
    </recommendedName>
</protein>
<gene>
    <name evidence="1" type="ORF">SAMN05421827_105133</name>
</gene>
<evidence type="ECO:0008006" key="3">
    <source>
        <dbReference type="Google" id="ProtNLM"/>
    </source>
</evidence>
<evidence type="ECO:0000313" key="1">
    <source>
        <dbReference type="EMBL" id="SDG32254.1"/>
    </source>
</evidence>